<comment type="caution">
    <text evidence="1">The sequence shown here is derived from an EMBL/GenBank/DDBJ whole genome shotgun (WGS) entry which is preliminary data.</text>
</comment>
<dbReference type="OrthoDB" id="4266647at2"/>
<evidence type="ECO:0000313" key="2">
    <source>
        <dbReference type="Proteomes" id="UP000054804"/>
    </source>
</evidence>
<name>A0A0W7WWE8_9ACTN</name>
<accession>A0A0W7WWE8</accession>
<proteinExistence type="predicted"/>
<protein>
    <submittedName>
        <fullName evidence="1">Uncharacterized protein</fullName>
    </submittedName>
</protein>
<evidence type="ECO:0000313" key="1">
    <source>
        <dbReference type="EMBL" id="KUF14823.1"/>
    </source>
</evidence>
<sequence length="72" mass="7739">METVVADGGRHISLHLAEQDGQVLVLAFSHQPEPPELDSTVLPCLQKLGAVSCGEETTKEGRQVWALLDLSS</sequence>
<reference evidence="1 2" key="1">
    <citation type="submission" date="2015-12" db="EMBL/GenBank/DDBJ databases">
        <title>Draft genome sequence of Streptomyces silvensis ATCC 53525, a producer of novel hormone antagonists.</title>
        <authorList>
            <person name="Johnston C.W."/>
            <person name="Li Y."/>
            <person name="Magarvey N.A."/>
        </authorList>
    </citation>
    <scope>NUCLEOTIDE SEQUENCE [LARGE SCALE GENOMIC DNA]</scope>
    <source>
        <strain evidence="1 2">ATCC 53525</strain>
    </source>
</reference>
<dbReference type="AlphaFoldDB" id="A0A0W7WWE8"/>
<dbReference type="Proteomes" id="UP000054804">
    <property type="component" value="Unassembled WGS sequence"/>
</dbReference>
<keyword evidence="2" id="KW-1185">Reference proteome</keyword>
<gene>
    <name evidence="1" type="ORF">AT728_35655</name>
</gene>
<dbReference type="EMBL" id="LOCL01000052">
    <property type="protein sequence ID" value="KUF14823.1"/>
    <property type="molecule type" value="Genomic_DNA"/>
</dbReference>
<organism evidence="1 2">
    <name type="scientific">Streptomyces silvensis</name>
    <dbReference type="NCBI Taxonomy" id="1765722"/>
    <lineage>
        <taxon>Bacteria</taxon>
        <taxon>Bacillati</taxon>
        <taxon>Actinomycetota</taxon>
        <taxon>Actinomycetes</taxon>
        <taxon>Kitasatosporales</taxon>
        <taxon>Streptomycetaceae</taxon>
        <taxon>Streptomyces</taxon>
    </lineage>
</organism>